<dbReference type="Pfam" id="PF13539">
    <property type="entry name" value="Peptidase_M15_4"/>
    <property type="match status" value="1"/>
</dbReference>
<dbReference type="InterPro" id="IPR039561">
    <property type="entry name" value="Peptidase_M15C"/>
</dbReference>
<evidence type="ECO:0000313" key="3">
    <source>
        <dbReference type="EMBL" id="PWW21238.1"/>
    </source>
</evidence>
<feature type="region of interest" description="Disordered" evidence="1">
    <location>
        <begin position="114"/>
        <end position="143"/>
    </location>
</feature>
<dbReference type="InterPro" id="IPR009045">
    <property type="entry name" value="Zn_M74/Hedgehog-like"/>
</dbReference>
<dbReference type="GO" id="GO:0004180">
    <property type="term" value="F:carboxypeptidase activity"/>
    <property type="evidence" value="ECO:0007669"/>
    <property type="project" value="UniProtKB-KW"/>
</dbReference>
<keyword evidence="3" id="KW-0121">Carboxypeptidase</keyword>
<keyword evidence="3" id="KW-0378">Hydrolase</keyword>
<dbReference type="RefSeq" id="WP_146220361.1">
    <property type="nucleotide sequence ID" value="NZ_QGTX01000001.1"/>
</dbReference>
<keyword evidence="3" id="KW-0645">Protease</keyword>
<evidence type="ECO:0000259" key="2">
    <source>
        <dbReference type="Pfam" id="PF13539"/>
    </source>
</evidence>
<protein>
    <submittedName>
        <fullName evidence="3">D-alanyl-D-alanine carboxypeptidase-like protein</fullName>
    </submittedName>
</protein>
<feature type="domain" description="Peptidase M15C" evidence="2">
    <location>
        <begin position="297"/>
        <end position="389"/>
    </location>
</feature>
<sequence length="401" mass="43983">MRQQSLTEEGTAPRGGGSAGTAGVPGRRDHWYAARADARARAVQRARALGPGWTVVHDPRPRPHYHLARVVRGPDGRLGRRRVGRRFFYGEAGPPHVRLGEGGRGAVPPLPAPAVSPEADAAWEAAQEERERQGPAPGPDQQLRTALAERRWPQAIATAIALGTRDENALTDLVFSAAHPERRGRPIASHERSLAQEWRRIRDTLVRPALRRSYSPGSAGPPAVVPVARSTTWLRRAWAEHLGGKTVPMVDLRLFGLRPTPVHPYTVDAWRALERALTATGYRPRSVWNYNNRPITGGSAPSLHAYGIATDIDPPCNPYRLTPDQPAVRFSAGPTQEQRCAEVEARLADTAFTPEQVRAVEAITTVDGLQAIAWGGRWRSVKDAMHFQINVSPDELRRGLG</sequence>
<feature type="compositionally biased region" description="Low complexity" evidence="1">
    <location>
        <begin position="115"/>
        <end position="125"/>
    </location>
</feature>
<organism evidence="3 4">
    <name type="scientific">Geodermatophilus normandii</name>
    <dbReference type="NCBI Taxonomy" id="1137989"/>
    <lineage>
        <taxon>Bacteria</taxon>
        <taxon>Bacillati</taxon>
        <taxon>Actinomycetota</taxon>
        <taxon>Actinomycetes</taxon>
        <taxon>Geodermatophilales</taxon>
        <taxon>Geodermatophilaceae</taxon>
        <taxon>Geodermatophilus</taxon>
    </lineage>
</organism>
<evidence type="ECO:0000313" key="4">
    <source>
        <dbReference type="Proteomes" id="UP000246661"/>
    </source>
</evidence>
<evidence type="ECO:0000256" key="1">
    <source>
        <dbReference type="SAM" id="MobiDB-lite"/>
    </source>
</evidence>
<dbReference type="SUPFAM" id="SSF55166">
    <property type="entry name" value="Hedgehog/DD-peptidase"/>
    <property type="match status" value="1"/>
</dbReference>
<accession>A0A317QC35</accession>
<feature type="region of interest" description="Disordered" evidence="1">
    <location>
        <begin position="1"/>
        <end position="31"/>
    </location>
</feature>
<dbReference type="Proteomes" id="UP000246661">
    <property type="component" value="Unassembled WGS sequence"/>
</dbReference>
<comment type="caution">
    <text evidence="3">The sequence shown here is derived from an EMBL/GenBank/DDBJ whole genome shotgun (WGS) entry which is preliminary data.</text>
</comment>
<gene>
    <name evidence="3" type="ORF">JD79_00366</name>
</gene>
<proteinExistence type="predicted"/>
<dbReference type="OrthoDB" id="9799970at2"/>
<name>A0A317QC35_9ACTN</name>
<dbReference type="Gene3D" id="3.30.1380.10">
    <property type="match status" value="1"/>
</dbReference>
<dbReference type="EMBL" id="QGTX01000001">
    <property type="protein sequence ID" value="PWW21238.1"/>
    <property type="molecule type" value="Genomic_DNA"/>
</dbReference>
<dbReference type="AlphaFoldDB" id="A0A317QC35"/>
<reference evidence="4" key="1">
    <citation type="submission" date="2018-05" db="EMBL/GenBank/DDBJ databases">
        <authorList>
            <person name="Klenk H.-P."/>
            <person name="Huntemann M."/>
            <person name="Clum A."/>
            <person name="Pillay M."/>
            <person name="Palaniappan K."/>
            <person name="Varghese N."/>
            <person name="Mikhailova N."/>
            <person name="Stamatis D."/>
            <person name="Reddy T."/>
            <person name="Daum C."/>
            <person name="Shapiro N."/>
            <person name="Ivanova N."/>
            <person name="Kyrpides N."/>
            <person name="Woyke T."/>
        </authorList>
    </citation>
    <scope>NUCLEOTIDE SEQUENCE [LARGE SCALE GENOMIC DNA]</scope>
    <source>
        <strain evidence="4">DSM 45417</strain>
    </source>
</reference>
<keyword evidence="4" id="KW-1185">Reference proteome</keyword>